<dbReference type="InterPro" id="IPR050385">
    <property type="entry name" value="Archaeal_FAD_synthase"/>
</dbReference>
<dbReference type="SUPFAM" id="SSF52374">
    <property type="entry name" value="Nucleotidylyl transferase"/>
    <property type="match status" value="1"/>
</dbReference>
<dbReference type="InterPro" id="IPR004821">
    <property type="entry name" value="Cyt_trans-like"/>
</dbReference>
<dbReference type="PANTHER" id="PTHR43793:SF1">
    <property type="entry name" value="FAD SYNTHASE"/>
    <property type="match status" value="1"/>
</dbReference>
<dbReference type="GO" id="GO:0016779">
    <property type="term" value="F:nucleotidyltransferase activity"/>
    <property type="evidence" value="ECO:0007669"/>
    <property type="project" value="UniProtKB-KW"/>
</dbReference>
<evidence type="ECO:0000259" key="3">
    <source>
        <dbReference type="Pfam" id="PF01467"/>
    </source>
</evidence>
<organism evidence="5 6">
    <name type="scientific">Terracoccus luteus</name>
    <dbReference type="NCBI Taxonomy" id="53356"/>
    <lineage>
        <taxon>Bacteria</taxon>
        <taxon>Bacillati</taxon>
        <taxon>Actinomycetota</taxon>
        <taxon>Actinomycetes</taxon>
        <taxon>Micrococcales</taxon>
        <taxon>Intrasporangiaceae</taxon>
        <taxon>Terracoccus</taxon>
    </lineage>
</organism>
<comment type="caution">
    <text evidence="5">The sequence shown here is derived from an EMBL/GenBank/DDBJ whole genome shotgun (WGS) entry which is preliminary data.</text>
</comment>
<accession>A0A495XTN0</accession>
<evidence type="ECO:0000256" key="2">
    <source>
        <dbReference type="ARBA" id="ARBA00022695"/>
    </source>
</evidence>
<evidence type="ECO:0000313" key="6">
    <source>
        <dbReference type="Proteomes" id="UP000278440"/>
    </source>
</evidence>
<reference evidence="4 7" key="2">
    <citation type="submission" date="2020-08" db="EMBL/GenBank/DDBJ databases">
        <title>Genomic Encyclopedia of Type Strains, Phase IV (KMG-V): Genome sequencing to study the core and pangenomes of soil and plant-associated prokaryotes.</title>
        <authorList>
            <person name="Whitman W."/>
        </authorList>
    </citation>
    <scope>NUCLEOTIDE SEQUENCE [LARGE SCALE GENOMIC DNA]</scope>
    <source>
        <strain evidence="4 7">B3ACCR2</strain>
    </source>
</reference>
<name>A0A495XTN0_9MICO</name>
<dbReference type="InterPro" id="IPR014729">
    <property type="entry name" value="Rossmann-like_a/b/a_fold"/>
</dbReference>
<dbReference type="NCBIfam" id="TIGR00125">
    <property type="entry name" value="cyt_tran_rel"/>
    <property type="match status" value="1"/>
</dbReference>
<dbReference type="Gene3D" id="3.40.50.620">
    <property type="entry name" value="HUPs"/>
    <property type="match status" value="1"/>
</dbReference>
<dbReference type="Proteomes" id="UP000590811">
    <property type="component" value="Unassembled WGS sequence"/>
</dbReference>
<evidence type="ECO:0000313" key="4">
    <source>
        <dbReference type="EMBL" id="MBB2985460.1"/>
    </source>
</evidence>
<dbReference type="RefSeq" id="WP_121031063.1">
    <property type="nucleotide sequence ID" value="NZ_JACHVT010000001.1"/>
</dbReference>
<feature type="domain" description="Cytidyltransferase-like" evidence="3">
    <location>
        <begin position="7"/>
        <end position="126"/>
    </location>
</feature>
<keyword evidence="6" id="KW-1185">Reference proteome</keyword>
<keyword evidence="2 5" id="KW-0548">Nucleotidyltransferase</keyword>
<dbReference type="EMBL" id="RBXT01000001">
    <property type="protein sequence ID" value="RKT77282.1"/>
    <property type="molecule type" value="Genomic_DNA"/>
</dbReference>
<dbReference type="EMBL" id="JACHVT010000001">
    <property type="protein sequence ID" value="MBB2985460.1"/>
    <property type="molecule type" value="Genomic_DNA"/>
</dbReference>
<protein>
    <submittedName>
        <fullName evidence="5">Glycerol-3-phosphate cytidylyltransferase</fullName>
    </submittedName>
</protein>
<dbReference type="Pfam" id="PF01467">
    <property type="entry name" value="CTP_transf_like"/>
    <property type="match status" value="1"/>
</dbReference>
<proteinExistence type="predicted"/>
<keyword evidence="1 5" id="KW-0808">Transferase</keyword>
<evidence type="ECO:0000313" key="7">
    <source>
        <dbReference type="Proteomes" id="UP000590811"/>
    </source>
</evidence>
<gene>
    <name evidence="5" type="ORF">DFJ68_0702</name>
    <name evidence="4" type="ORF">FHW14_000600</name>
</gene>
<dbReference type="Proteomes" id="UP000278440">
    <property type="component" value="Unassembled WGS sequence"/>
</dbReference>
<sequence>MPERTVITFGTFDVFHVGHVRVLKRAAELGDRLVVGVSADALNIAKKGRAPVFNQDERLEIIASLAVVDEVFVEESLEKKRDYIVEHGADVLVMGDDWKGRFDWVGDVCEVVYLPRTPSVSTTGLIEHIAGLS</sequence>
<dbReference type="AlphaFoldDB" id="A0A495XTN0"/>
<reference evidence="5 6" key="1">
    <citation type="submission" date="2018-10" db="EMBL/GenBank/DDBJ databases">
        <title>Sequencing the genomes of 1000 actinobacteria strains.</title>
        <authorList>
            <person name="Klenk H.-P."/>
        </authorList>
    </citation>
    <scope>NUCLEOTIDE SEQUENCE [LARGE SCALE GENOMIC DNA]</scope>
    <source>
        <strain evidence="5 6">DSM 44267</strain>
    </source>
</reference>
<dbReference type="PANTHER" id="PTHR43793">
    <property type="entry name" value="FAD SYNTHASE"/>
    <property type="match status" value="1"/>
</dbReference>
<dbReference type="OrthoDB" id="9802794at2"/>
<evidence type="ECO:0000313" key="5">
    <source>
        <dbReference type="EMBL" id="RKT77282.1"/>
    </source>
</evidence>
<evidence type="ECO:0000256" key="1">
    <source>
        <dbReference type="ARBA" id="ARBA00022679"/>
    </source>
</evidence>